<evidence type="ECO:0000313" key="2">
    <source>
        <dbReference type="Proteomes" id="UP000657075"/>
    </source>
</evidence>
<organism evidence="1 2">
    <name type="scientific">Vulcanisaeta souniana JCM 11219</name>
    <dbReference type="NCBI Taxonomy" id="1293586"/>
    <lineage>
        <taxon>Archaea</taxon>
        <taxon>Thermoproteota</taxon>
        <taxon>Thermoprotei</taxon>
        <taxon>Thermoproteales</taxon>
        <taxon>Thermoproteaceae</taxon>
        <taxon>Vulcanisaeta</taxon>
    </lineage>
</organism>
<sequence length="361" mass="40263">MHYLMRLAIVGLNPGTAIYAQYLARDGHDVTIYTETQDDVKIMDLVPHALLGIVNEETTKLFTRKYLEDLLGIRIVNARLQSVVIDKNDVVLNDQGTKYHYDRVIVGSEAVPRESGDCGSVYRITLQQGNYIINGNDIGKNTESLLLITDMGGHTSPGLLMALDDDVLKSLPVSRTQGIETCITTDYGVIKPIVSGTNGGDWMIGRGFITRDPLSGIEYTINRDHQLIMMGKLLALRDLGIIDSLPLMPRLETGFSINWSYLSIGLTKRELSTVFRDLSSSRITYRADDVVIIAKALHRGSKPLGIQILTRGIKLLNWYSSIYTLVMLGKSAYLMLDMGYERAFNVVRGILEQLLLNLHNI</sequence>
<dbReference type="Proteomes" id="UP000657075">
    <property type="component" value="Unassembled WGS sequence"/>
</dbReference>
<gene>
    <name evidence="1" type="ORF">GCM10007112_02820</name>
</gene>
<dbReference type="EMBL" id="BMNM01000001">
    <property type="protein sequence ID" value="GGI69296.1"/>
    <property type="molecule type" value="Genomic_DNA"/>
</dbReference>
<dbReference type="AlphaFoldDB" id="A0A830E024"/>
<reference evidence="1" key="1">
    <citation type="journal article" date="2014" name="Int. J. Syst. Evol. Microbiol.">
        <title>Complete genome sequence of Corynebacterium casei LMG S-19264T (=DSM 44701T), isolated from a smear-ripened cheese.</title>
        <authorList>
            <consortium name="US DOE Joint Genome Institute (JGI-PGF)"/>
            <person name="Walter F."/>
            <person name="Albersmeier A."/>
            <person name="Kalinowski J."/>
            <person name="Ruckert C."/>
        </authorList>
    </citation>
    <scope>NUCLEOTIDE SEQUENCE</scope>
    <source>
        <strain evidence="1">JCM 11219</strain>
    </source>
</reference>
<evidence type="ECO:0008006" key="3">
    <source>
        <dbReference type="Google" id="ProtNLM"/>
    </source>
</evidence>
<dbReference type="Gene3D" id="3.50.50.60">
    <property type="entry name" value="FAD/NAD(P)-binding domain"/>
    <property type="match status" value="1"/>
</dbReference>
<evidence type="ECO:0000313" key="1">
    <source>
        <dbReference type="EMBL" id="GGI69296.1"/>
    </source>
</evidence>
<dbReference type="SUPFAM" id="SSF51905">
    <property type="entry name" value="FAD/NAD(P)-binding domain"/>
    <property type="match status" value="1"/>
</dbReference>
<comment type="caution">
    <text evidence="1">The sequence shown here is derived from an EMBL/GenBank/DDBJ whole genome shotgun (WGS) entry which is preliminary data.</text>
</comment>
<reference evidence="1" key="2">
    <citation type="submission" date="2020-09" db="EMBL/GenBank/DDBJ databases">
        <authorList>
            <person name="Sun Q."/>
            <person name="Ohkuma M."/>
        </authorList>
    </citation>
    <scope>NUCLEOTIDE SEQUENCE</scope>
    <source>
        <strain evidence="1">JCM 11219</strain>
    </source>
</reference>
<dbReference type="InterPro" id="IPR036188">
    <property type="entry name" value="FAD/NAD-bd_sf"/>
</dbReference>
<accession>A0A830E024</accession>
<protein>
    <recommendedName>
        <fullName evidence="3">FAD/NAD(P)-binding domain-containing protein</fullName>
    </recommendedName>
</protein>
<proteinExistence type="predicted"/>
<name>A0A830E024_9CREN</name>